<gene>
    <name evidence="1" type="ORF">RJ640_003369</name>
</gene>
<name>A0AA88QI66_9ASTE</name>
<keyword evidence="2" id="KW-1185">Reference proteome</keyword>
<organism evidence="1 2">
    <name type="scientific">Escallonia rubra</name>
    <dbReference type="NCBI Taxonomy" id="112253"/>
    <lineage>
        <taxon>Eukaryota</taxon>
        <taxon>Viridiplantae</taxon>
        <taxon>Streptophyta</taxon>
        <taxon>Embryophyta</taxon>
        <taxon>Tracheophyta</taxon>
        <taxon>Spermatophyta</taxon>
        <taxon>Magnoliopsida</taxon>
        <taxon>eudicotyledons</taxon>
        <taxon>Gunneridae</taxon>
        <taxon>Pentapetalae</taxon>
        <taxon>asterids</taxon>
        <taxon>campanulids</taxon>
        <taxon>Escalloniales</taxon>
        <taxon>Escalloniaceae</taxon>
        <taxon>Escallonia</taxon>
    </lineage>
</organism>
<dbReference type="Proteomes" id="UP001187471">
    <property type="component" value="Unassembled WGS sequence"/>
</dbReference>
<accession>A0AA88QI66</accession>
<dbReference type="EMBL" id="JAVXUO010003064">
    <property type="protein sequence ID" value="KAK2967013.1"/>
    <property type="molecule type" value="Genomic_DNA"/>
</dbReference>
<reference evidence="1" key="1">
    <citation type="submission" date="2022-12" db="EMBL/GenBank/DDBJ databases">
        <title>Draft genome assemblies for two species of Escallonia (Escalloniales).</title>
        <authorList>
            <person name="Chanderbali A."/>
            <person name="Dervinis C."/>
            <person name="Anghel I."/>
            <person name="Soltis D."/>
            <person name="Soltis P."/>
            <person name="Zapata F."/>
        </authorList>
    </citation>
    <scope>NUCLEOTIDE SEQUENCE</scope>
    <source>
        <strain evidence="1">UCBG92.1500</strain>
        <tissue evidence="1">Leaf</tissue>
    </source>
</reference>
<evidence type="ECO:0000313" key="1">
    <source>
        <dbReference type="EMBL" id="KAK2967013.1"/>
    </source>
</evidence>
<evidence type="ECO:0000313" key="2">
    <source>
        <dbReference type="Proteomes" id="UP001187471"/>
    </source>
</evidence>
<proteinExistence type="predicted"/>
<dbReference type="AlphaFoldDB" id="A0AA88QI66"/>
<sequence length="141" mass="15352">MLSRLGQAENGLATYRLKSEAECHASQPGWRLELPVESPPSIKVNHLAKWSSGNTVALNGSHRDDLCGPDSQDILHVDQAWVAQVVEYPLAADLGSSLEPHRLTELDAVAGQKLWEDTPRSSEHCPPGVDHLKLAVLGKSF</sequence>
<protein>
    <submittedName>
        <fullName evidence="1">Uncharacterized protein</fullName>
    </submittedName>
</protein>
<comment type="caution">
    <text evidence="1">The sequence shown here is derived from an EMBL/GenBank/DDBJ whole genome shotgun (WGS) entry which is preliminary data.</text>
</comment>